<dbReference type="GO" id="GO:0004222">
    <property type="term" value="F:metalloendopeptidase activity"/>
    <property type="evidence" value="ECO:0007669"/>
    <property type="project" value="TreeGrafter"/>
</dbReference>
<gene>
    <name evidence="5" type="ORF">Q766_11145</name>
</gene>
<dbReference type="InterPro" id="IPR011055">
    <property type="entry name" value="Dup_hybrid_motif"/>
</dbReference>
<dbReference type="RefSeq" id="WP_026992754.1">
    <property type="nucleotide sequence ID" value="NZ_JRLY01000008.1"/>
</dbReference>
<protein>
    <submittedName>
        <fullName evidence="5">Peptidase M23</fullName>
    </submittedName>
</protein>
<evidence type="ECO:0000313" key="6">
    <source>
        <dbReference type="Proteomes" id="UP000030111"/>
    </source>
</evidence>
<keyword evidence="6" id="KW-1185">Reference proteome</keyword>
<keyword evidence="2" id="KW-0175">Coiled coil</keyword>
<dbReference type="InterPro" id="IPR016047">
    <property type="entry name" value="M23ase_b-sheet_dom"/>
</dbReference>
<reference evidence="5 6" key="1">
    <citation type="submission" date="2013-09" db="EMBL/GenBank/DDBJ databases">
        <authorList>
            <person name="Zeng Z."/>
            <person name="Chen C."/>
        </authorList>
    </citation>
    <scope>NUCLEOTIDE SEQUENCE [LARGE SCALE GENOMIC DNA]</scope>
    <source>
        <strain evidence="5 6">WB 4.1-42</strain>
    </source>
</reference>
<dbReference type="PANTHER" id="PTHR21666:SF289">
    <property type="entry name" value="L-ALA--D-GLU ENDOPEPTIDASE"/>
    <property type="match status" value="1"/>
</dbReference>
<evidence type="ECO:0000256" key="2">
    <source>
        <dbReference type="SAM" id="Coils"/>
    </source>
</evidence>
<feature type="coiled-coil region" evidence="2">
    <location>
        <begin position="157"/>
        <end position="240"/>
    </location>
</feature>
<keyword evidence="1 3" id="KW-0732">Signal</keyword>
<dbReference type="InterPro" id="IPR050570">
    <property type="entry name" value="Cell_wall_metabolism_enzyme"/>
</dbReference>
<proteinExistence type="predicted"/>
<dbReference type="eggNOG" id="COG4942">
    <property type="taxonomic scope" value="Bacteria"/>
</dbReference>
<dbReference type="Gene3D" id="6.10.250.3150">
    <property type="match status" value="1"/>
</dbReference>
<evidence type="ECO:0000256" key="3">
    <source>
        <dbReference type="SAM" id="SignalP"/>
    </source>
</evidence>
<dbReference type="PANTHER" id="PTHR21666">
    <property type="entry name" value="PEPTIDASE-RELATED"/>
    <property type="match status" value="1"/>
</dbReference>
<feature type="chain" id="PRO_5002003576" evidence="3">
    <location>
        <begin position="20"/>
        <end position="421"/>
    </location>
</feature>
<evidence type="ECO:0000313" key="5">
    <source>
        <dbReference type="EMBL" id="KGO92671.1"/>
    </source>
</evidence>
<dbReference type="CDD" id="cd12797">
    <property type="entry name" value="M23_peptidase"/>
    <property type="match status" value="1"/>
</dbReference>
<dbReference type="Gene3D" id="2.70.70.10">
    <property type="entry name" value="Glucose Permease (Domain IIA)"/>
    <property type="match status" value="1"/>
</dbReference>
<dbReference type="Pfam" id="PF01551">
    <property type="entry name" value="Peptidase_M23"/>
    <property type="match status" value="1"/>
</dbReference>
<evidence type="ECO:0000259" key="4">
    <source>
        <dbReference type="Pfam" id="PF01551"/>
    </source>
</evidence>
<dbReference type="EMBL" id="JRLY01000008">
    <property type="protein sequence ID" value="KGO92671.1"/>
    <property type="molecule type" value="Genomic_DNA"/>
</dbReference>
<dbReference type="STRING" id="1121898.GCA_000422725_02394"/>
<feature type="signal peptide" evidence="3">
    <location>
        <begin position="1"/>
        <end position="19"/>
    </location>
</feature>
<dbReference type="AlphaFoldDB" id="A0A0A2MM97"/>
<dbReference type="SUPFAM" id="SSF51261">
    <property type="entry name" value="Duplicated hybrid motif"/>
    <property type="match status" value="1"/>
</dbReference>
<accession>A0A0A2MM97</accession>
<evidence type="ECO:0000256" key="1">
    <source>
        <dbReference type="ARBA" id="ARBA00022729"/>
    </source>
</evidence>
<dbReference type="Proteomes" id="UP000030111">
    <property type="component" value="Unassembled WGS sequence"/>
</dbReference>
<feature type="domain" description="M23ase beta-sheet core" evidence="4">
    <location>
        <begin position="322"/>
        <end position="415"/>
    </location>
</feature>
<dbReference type="OrthoDB" id="9815884at2"/>
<comment type="caution">
    <text evidence="5">The sequence shown here is derived from an EMBL/GenBank/DDBJ whole genome shotgun (WGS) entry which is preliminary data.</text>
</comment>
<sequence length="421" mass="47694">MKRLFLTIFFISISTLGFAQGGTSEQRKLEQRKAEIQKEIKALNSLFKSETSKEKSVLTKISDNNARIKLSEKLINTTHRQTRLLTDDIYLGQLKINKLNRELKVLKEDYANMLVKAYKNRSEQSRIMFLLSSEDFLQAYKRLQYMKQYASFRKIQGDEIRSKMTELNQRVTKLEVQKKDKQKLLTESQKEKQTLEEDRQEQEKMVKTIQKDKKKYTAEISKKQKEAKDIDRKVDNMIRAAIAEANKKTAKSTVESKTTTAAAATAASTSSTKIVLTKEGKIASDSFKANKGKLPWPVAEGYISDPYGTHPHPVYKTMPIHNNGINITTKPETTVRAVFAGEVMSVQLIQGTGNKIVYIQHGDFITVYYNLSSVNVSSGSKVSLKQNIGTVASNPVTNEAVLKFFVLQNTTNLNPSSWIAQ</sequence>
<name>A0A0A2MM97_9FLAO</name>
<organism evidence="5 6">
    <name type="scientific">Flavobacterium subsaxonicum WB 4.1-42 = DSM 21790</name>
    <dbReference type="NCBI Taxonomy" id="1121898"/>
    <lineage>
        <taxon>Bacteria</taxon>
        <taxon>Pseudomonadati</taxon>
        <taxon>Bacteroidota</taxon>
        <taxon>Flavobacteriia</taxon>
        <taxon>Flavobacteriales</taxon>
        <taxon>Flavobacteriaceae</taxon>
        <taxon>Flavobacterium</taxon>
    </lineage>
</organism>